<accession>A0ACC5ZEY3</accession>
<name>A0ACC5ZEY3_9TELE</name>
<evidence type="ECO:0000313" key="1">
    <source>
        <dbReference type="EMBL" id="MCJ8746093.1"/>
    </source>
</evidence>
<comment type="caution">
    <text evidence="1">The sequence shown here is derived from an EMBL/GenBank/DDBJ whole genome shotgun (WGS) entry which is preliminary data.</text>
</comment>
<organism evidence="1 2">
    <name type="scientific">Pangasius djambal</name>
    <dbReference type="NCBI Taxonomy" id="1691987"/>
    <lineage>
        <taxon>Eukaryota</taxon>
        <taxon>Metazoa</taxon>
        <taxon>Chordata</taxon>
        <taxon>Craniata</taxon>
        <taxon>Vertebrata</taxon>
        <taxon>Euteleostomi</taxon>
        <taxon>Actinopterygii</taxon>
        <taxon>Neopterygii</taxon>
        <taxon>Teleostei</taxon>
        <taxon>Ostariophysi</taxon>
        <taxon>Siluriformes</taxon>
        <taxon>Pangasiidae</taxon>
        <taxon>Pangasius</taxon>
    </lineage>
</organism>
<gene>
    <name evidence="1" type="ORF">PDJAM_G00137960</name>
</gene>
<feature type="non-terminal residue" evidence="1">
    <location>
        <position position="1"/>
    </location>
</feature>
<keyword evidence="2" id="KW-1185">Reference proteome</keyword>
<reference evidence="1" key="1">
    <citation type="submission" date="2020-02" db="EMBL/GenBank/DDBJ databases">
        <title>Genome sequencing of the panga catfish, Pangasius djambal.</title>
        <authorList>
            <person name="Wen M."/>
            <person name="Zahm M."/>
            <person name="Roques C."/>
            <person name="Cabau C."/>
            <person name="Klopp C."/>
            <person name="Donnadieu C."/>
            <person name="Jouanno E."/>
            <person name="Avarre J.-C."/>
            <person name="Campet M."/>
            <person name="Ha T."/>
            <person name="Dugue R."/>
            <person name="Lampietro C."/>
            <person name="Louis A."/>
            <person name="Herpin A."/>
            <person name="Echchiki A."/>
            <person name="Berthelot C."/>
            <person name="Parey E."/>
            <person name="Roest-Crollius H."/>
            <person name="Braasch I."/>
            <person name="Postlethwait J.H."/>
            <person name="Bobe J."/>
            <person name="Montfort J."/>
            <person name="Bouchez O."/>
            <person name="Begum T."/>
            <person name="Schartl M."/>
            <person name="Gustiano R."/>
            <person name="Guiguen Y."/>
        </authorList>
    </citation>
    <scope>NUCLEOTIDE SEQUENCE</scope>
    <source>
        <strain evidence="1">Pdj_M5554</strain>
    </source>
</reference>
<proteinExistence type="predicted"/>
<sequence>ATSLSAHTSCLASTDSSVHSRSAPERIPRDARLSSNTQDYSFTQITTNMLDHTRQRDLFRILLALLCFCRQMPGTCAATPLQLDPPSIVVPFGSPVSVNCSTNVTHAGMGWEASQEEVNMMENVTFVTWTVKSLEHWDIQPICYINGNEQYLLSLNITVYKPPDRVSISTVGHTGPLIEGREYELRCDVQNVAPVHLLTVNWYKGQHLLKRESFSDMDKFPVDETKTLQISPHRGDDGTQYRCEAELHLGPEGPQPPPLVKSDPLNITVHYGPEFSNCPDVVHLKEGQSLAGYCNVTGKPLPHSFWVREEVIIDPAIPLNRTSSGQYKIITNGYITKSLKVEVIYGPEISCELHYTVKEKEYFSPNCGVVGYPSSEIIWYKDGNVVDFPQTMYKTDAGQYTITAINNNSIVSHTLEIDVL</sequence>
<feature type="non-terminal residue" evidence="1">
    <location>
        <position position="420"/>
    </location>
</feature>
<dbReference type="Proteomes" id="UP000830395">
    <property type="component" value="Chromosome 23"/>
</dbReference>
<protein>
    <submittedName>
        <fullName evidence="1">Uncharacterized protein</fullName>
    </submittedName>
</protein>
<dbReference type="EMBL" id="CM040997">
    <property type="protein sequence ID" value="MCJ8746093.1"/>
    <property type="molecule type" value="Genomic_DNA"/>
</dbReference>
<evidence type="ECO:0000313" key="2">
    <source>
        <dbReference type="Proteomes" id="UP000830395"/>
    </source>
</evidence>